<evidence type="ECO:0000313" key="2">
    <source>
        <dbReference type="EMBL" id="AOS46550.1"/>
    </source>
</evidence>
<evidence type="ECO:0000313" key="3">
    <source>
        <dbReference type="Proteomes" id="UP000095214"/>
    </source>
</evidence>
<dbReference type="InterPro" id="IPR018689">
    <property type="entry name" value="Imm33_dom"/>
</dbReference>
<reference evidence="2 3" key="1">
    <citation type="submission" date="2016-09" db="EMBL/GenBank/DDBJ databases">
        <title>Complete genome sequence of Actinomyces hongkongensis HKU8.</title>
        <authorList>
            <person name="Gao Y.-X."/>
            <person name="Zhou Y.-Y."/>
            <person name="Xie Y."/>
            <person name="Wang M."/>
            <person name="Wang S.-J."/>
            <person name="Shen S.-G."/>
        </authorList>
    </citation>
    <scope>NUCLEOTIDE SEQUENCE [LARGE SCALE GENOMIC DNA]</scope>
    <source>
        <strain evidence="2 3">HKU8</strain>
    </source>
</reference>
<dbReference type="Proteomes" id="UP000095214">
    <property type="component" value="Chromosome"/>
</dbReference>
<gene>
    <name evidence="2" type="ORF">BH719_00430</name>
</gene>
<dbReference type="EMBL" id="CP017298">
    <property type="protein sequence ID" value="AOS46550.1"/>
    <property type="molecule type" value="Genomic_DNA"/>
</dbReference>
<accession>A0A1D8B092</accession>
<organism evidence="2 3">
    <name type="scientific">Pauljensenia hongkongensis</name>
    <dbReference type="NCBI Taxonomy" id="178339"/>
    <lineage>
        <taxon>Bacteria</taxon>
        <taxon>Bacillati</taxon>
        <taxon>Actinomycetota</taxon>
        <taxon>Actinomycetes</taxon>
        <taxon>Actinomycetales</taxon>
        <taxon>Actinomycetaceae</taxon>
        <taxon>Pauljensenia</taxon>
    </lineage>
</organism>
<protein>
    <recommendedName>
        <fullName evidence="1">Immunity protein Imm33 domain-containing protein</fullName>
    </recommendedName>
</protein>
<dbReference type="PROSITE" id="PS51257">
    <property type="entry name" value="PROKAR_LIPOPROTEIN"/>
    <property type="match status" value="1"/>
</dbReference>
<proteinExistence type="predicted"/>
<keyword evidence="3" id="KW-1185">Reference proteome</keyword>
<feature type="domain" description="Immunity protein Imm33" evidence="1">
    <location>
        <begin position="17"/>
        <end position="96"/>
    </location>
</feature>
<name>A0A1D8B092_9ACTO</name>
<dbReference type="AlphaFoldDB" id="A0A1D8B092"/>
<dbReference type="Pfam" id="PF09951">
    <property type="entry name" value="Imm33"/>
    <property type="match status" value="1"/>
</dbReference>
<evidence type="ECO:0000259" key="1">
    <source>
        <dbReference type="Pfam" id="PF09951"/>
    </source>
</evidence>
<sequence>MPKRAAAPPGIPFALACVASVKILRRESSVKWAMREESENVNDSGWRLYSEDDTPEFLESPSSMRIVNFNTVGDLFPIIDLLYFQPVGSEYMLVKDAKDDSLHWYDYNTLEGGKLSPLVVDDAFWGRYWEQWEAESKRVHQLFYSDERP</sequence>
<dbReference type="RefSeq" id="WP_069774565.1">
    <property type="nucleotide sequence ID" value="NZ_CP017298.1"/>
</dbReference>
<dbReference type="KEGG" id="phon:BH719_00430"/>